<feature type="transmembrane region" description="Helical" evidence="1">
    <location>
        <begin position="154"/>
        <end position="176"/>
    </location>
</feature>
<feature type="transmembrane region" description="Helical" evidence="1">
    <location>
        <begin position="21"/>
        <end position="42"/>
    </location>
</feature>
<gene>
    <name evidence="2" type="ORF">E7Z59_05905</name>
</gene>
<comment type="caution">
    <text evidence="2">The sequence shown here is derived from an EMBL/GenBank/DDBJ whole genome shotgun (WGS) entry which is preliminary data.</text>
</comment>
<dbReference type="AlphaFoldDB" id="A0A4S3M4M6"/>
<dbReference type="InterPro" id="IPR005625">
    <property type="entry name" value="PepSY-ass_TM"/>
</dbReference>
<dbReference type="RefSeq" id="WP_136335351.1">
    <property type="nucleotide sequence ID" value="NZ_QXMP01000002.1"/>
</dbReference>
<keyword evidence="1" id="KW-1133">Transmembrane helix</keyword>
<protein>
    <submittedName>
        <fullName evidence="2">PepSY domain-containing protein</fullName>
    </submittedName>
</protein>
<proteinExistence type="predicted"/>
<dbReference type="Proteomes" id="UP000305939">
    <property type="component" value="Unassembled WGS sequence"/>
</dbReference>
<name>A0A4S3M4M6_9FLAO</name>
<keyword evidence="1" id="KW-0812">Transmembrane</keyword>
<accession>A0A4S3M4M6</accession>
<dbReference type="EMBL" id="SSMC01000001">
    <property type="protein sequence ID" value="THD69860.1"/>
    <property type="molecule type" value="Genomic_DNA"/>
</dbReference>
<dbReference type="Pfam" id="PF03929">
    <property type="entry name" value="PepSY_TM"/>
    <property type="match status" value="1"/>
</dbReference>
<evidence type="ECO:0000313" key="2">
    <source>
        <dbReference type="EMBL" id="THD69860.1"/>
    </source>
</evidence>
<sequence length="185" mass="21101">MSLNRKKHAKILRDFRKVHRYTGALLFVFFFIIAISGTLLGLKKNTGDLLLPKTRTGTSEDLSKWLPLPVLEQNVYEYMKSQGATTNEIDRIDIRKDKGIAKFILKNDLKEIQIDGATGTVLSTGKRYSDLLEDLHDGSFVDDTFNLPNGIFKIIYTVICGIALLTFTITGFWLWYGPKHMKRAR</sequence>
<organism evidence="2 3">
    <name type="scientific">Robertkochia marina</name>
    <dbReference type="NCBI Taxonomy" id="1227945"/>
    <lineage>
        <taxon>Bacteria</taxon>
        <taxon>Pseudomonadati</taxon>
        <taxon>Bacteroidota</taxon>
        <taxon>Flavobacteriia</taxon>
        <taxon>Flavobacteriales</taxon>
        <taxon>Flavobacteriaceae</taxon>
        <taxon>Robertkochia</taxon>
    </lineage>
</organism>
<reference evidence="2 3" key="1">
    <citation type="submission" date="2019-04" db="EMBL/GenBank/DDBJ databases">
        <title>Draft genome sequence of Robertkochia marina CC-AMO-30D.</title>
        <authorList>
            <person name="Hameed A."/>
            <person name="Lin S.-Y."/>
            <person name="Shahina M."/>
            <person name="Lai W.-A."/>
            <person name="Young C.-C."/>
        </authorList>
    </citation>
    <scope>NUCLEOTIDE SEQUENCE [LARGE SCALE GENOMIC DNA]</scope>
    <source>
        <strain evidence="2 3">CC-AMO-30D</strain>
    </source>
</reference>
<evidence type="ECO:0000256" key="1">
    <source>
        <dbReference type="SAM" id="Phobius"/>
    </source>
</evidence>
<evidence type="ECO:0000313" key="3">
    <source>
        <dbReference type="Proteomes" id="UP000305939"/>
    </source>
</evidence>
<dbReference type="OrthoDB" id="271465at2"/>
<keyword evidence="3" id="KW-1185">Reference proteome</keyword>
<keyword evidence="1" id="KW-0472">Membrane</keyword>